<dbReference type="AlphaFoldDB" id="A0A856MCB8"/>
<dbReference type="KEGG" id="bsen:DP114_13810"/>
<dbReference type="Pfam" id="PF10229">
    <property type="entry name" value="MMADHC"/>
    <property type="match status" value="1"/>
</dbReference>
<accession>A0A856MCB8</accession>
<gene>
    <name evidence="1" type="ORF">DP114_13810</name>
</gene>
<proteinExistence type="predicted"/>
<keyword evidence="2" id="KW-1185">Reference proteome</keyword>
<evidence type="ECO:0000313" key="2">
    <source>
        <dbReference type="Proteomes" id="UP000503129"/>
    </source>
</evidence>
<dbReference type="PANTHER" id="PTHR13192:SF3">
    <property type="entry name" value="COBALAMIN TRAFFICKING PROTEIN CBLD"/>
    <property type="match status" value="1"/>
</dbReference>
<name>A0A856MCB8_9CYAN</name>
<organism evidence="1 2">
    <name type="scientific">Brasilonema sennae CENA114</name>
    <dbReference type="NCBI Taxonomy" id="415709"/>
    <lineage>
        <taxon>Bacteria</taxon>
        <taxon>Bacillati</taxon>
        <taxon>Cyanobacteriota</taxon>
        <taxon>Cyanophyceae</taxon>
        <taxon>Nostocales</taxon>
        <taxon>Scytonemataceae</taxon>
        <taxon>Brasilonema</taxon>
        <taxon>Bromeliae group (in: Brasilonema)</taxon>
    </lineage>
</organism>
<reference evidence="1 2" key="1">
    <citation type="submission" date="2018-06" db="EMBL/GenBank/DDBJ databases">
        <title>Comparative genomics of Brasilonema spp. strains.</title>
        <authorList>
            <person name="Alvarenga D.O."/>
            <person name="Fiore M.F."/>
            <person name="Varani A.M."/>
        </authorList>
    </citation>
    <scope>NUCLEOTIDE SEQUENCE [LARGE SCALE GENOMIC DNA]</scope>
    <source>
        <strain evidence="1 2">CENA114</strain>
    </source>
</reference>
<dbReference type="Proteomes" id="UP000503129">
    <property type="component" value="Chromosome"/>
</dbReference>
<dbReference type="PANTHER" id="PTHR13192">
    <property type="entry name" value="MY011 PROTEIN"/>
    <property type="match status" value="1"/>
</dbReference>
<dbReference type="EMBL" id="CP030118">
    <property type="protein sequence ID" value="QDL08823.1"/>
    <property type="molecule type" value="Genomic_DNA"/>
</dbReference>
<dbReference type="GO" id="GO:0009235">
    <property type="term" value="P:cobalamin metabolic process"/>
    <property type="evidence" value="ECO:0007669"/>
    <property type="project" value="InterPro"/>
</dbReference>
<evidence type="ECO:0000313" key="1">
    <source>
        <dbReference type="EMBL" id="QDL08823.1"/>
    </source>
</evidence>
<dbReference type="RefSeq" id="WP_171976344.1">
    <property type="nucleotide sequence ID" value="NZ_CAWOXK010000001.1"/>
</dbReference>
<sequence length="186" mass="21513">MQYPTVYTSAGGCPINLVGKRGQAVQISIHVPSLYICANREQILPDWKKQLFLWVVIVLQQSRYELVESTPKIETEKQRLREKFMRFGCDVAFNLRDRHYLTDLIDPRTGYPLLSRPGKILHDDTAAVKALLHYPVIQNKCRLLVHPKWGMAVYPGILISQAPPMIIEWVIKSIAPLHDWKIKDER</sequence>
<protein>
    <submittedName>
        <fullName evidence="1">Methylmalonic aciduria and homocystinuria type D protein</fullName>
    </submittedName>
</protein>
<dbReference type="InterPro" id="IPR019362">
    <property type="entry name" value="MMADHC"/>
</dbReference>